<dbReference type="PROSITE" id="PS00108">
    <property type="entry name" value="PROTEIN_KINASE_ST"/>
    <property type="match status" value="1"/>
</dbReference>
<feature type="compositionally biased region" description="Polar residues" evidence="10">
    <location>
        <begin position="493"/>
        <end position="506"/>
    </location>
</feature>
<evidence type="ECO:0000256" key="1">
    <source>
        <dbReference type="ARBA" id="ARBA00008874"/>
    </source>
</evidence>
<keyword evidence="3" id="KW-0723">Serine/threonine-protein kinase</keyword>
<comment type="similarity">
    <text evidence="1">Belongs to the protein kinase superfamily. STE Ser/Thr protein kinase family. STE20 subfamily.</text>
</comment>
<dbReference type="Pfam" id="PF00069">
    <property type="entry name" value="Pkinase"/>
    <property type="match status" value="1"/>
</dbReference>
<feature type="compositionally biased region" description="Low complexity" evidence="10">
    <location>
        <begin position="680"/>
        <end position="689"/>
    </location>
</feature>
<dbReference type="EC" id="2.7.11.1" evidence="2"/>
<dbReference type="InterPro" id="IPR008271">
    <property type="entry name" value="Ser/Thr_kinase_AS"/>
</dbReference>
<dbReference type="FunFam" id="1.10.510.10:FF:000499">
    <property type="entry name" value="Serine/threonine-protein kinase KIC1"/>
    <property type="match status" value="1"/>
</dbReference>
<feature type="compositionally biased region" description="Polar residues" evidence="10">
    <location>
        <begin position="531"/>
        <end position="542"/>
    </location>
</feature>
<feature type="compositionally biased region" description="Polar residues" evidence="10">
    <location>
        <begin position="583"/>
        <end position="597"/>
    </location>
</feature>
<dbReference type="Gene3D" id="1.10.510.10">
    <property type="entry name" value="Transferase(Phosphotransferase) domain 1"/>
    <property type="match status" value="1"/>
</dbReference>
<comment type="caution">
    <text evidence="12">The sequence shown here is derived from an EMBL/GenBank/DDBJ whole genome shotgun (WGS) entry which is preliminary data.</text>
</comment>
<evidence type="ECO:0000256" key="4">
    <source>
        <dbReference type="ARBA" id="ARBA00022679"/>
    </source>
</evidence>
<name>A0A511KLR0_RHOTO</name>
<accession>A0A511KLR0</accession>
<evidence type="ECO:0000256" key="7">
    <source>
        <dbReference type="ARBA" id="ARBA00022840"/>
    </source>
</evidence>
<sequence>MTESIILASQRHNPGVPVTQLFTRKELFGKGAYGGVYKAVHNPTGTVVALKVIDLDTPDDEVSEIQKEVAILSELRDAARHNITLYHGCYLVGHELWIAMDFASGGSIRTLMKSGPIEEKYAALIVREVLVALAFLHRQNIIHRDVKAANILLTQTGKILLCDFGVAAHLQANSKRSTFTGTPLWMAPEVITDGKMYDTKADIWSLGITLYEMATGNPPYFGMEPLRACALIPRSQPPKLEGGTWSANMREFLGLCLQIDPTNRPTADELSKSKWIKSASKLPMILLRELIARYVSWIQSGGQRTSIVGGLNGSEELARGDTFELASDQWDFEVDSEEDGDMGIGLGRVEPLGDEPPRTLDEKAAAGFARPPKAPASRNHPLLRLFDEESNPYAQPTAQTVINLPSGSAINTVKPTISIPSLDDLDDMSSSDPSPFSSHAPSGFGFGGASSASSSFGGSSFGFGGLSNSSFGSSALEAADDLMSPATYKPNPFSWTQNKQQSNGGSSPFMPPSPRFTRSDTPDSAWGGSGNSHARTGSSTPTDAHFATGVLDLPAPPPLPNGAAGPAVTSSPSLPSLSSSVSAQNDANNQLSGSSLNRPFAFPGPRRRADTAPSRPPADSSIPAPYPPLGQGLPRGSPATTPSPGASNGAAAPYPPLGPGLPRRLEPQTSQSQLRGHAKQTSGLSSAQQGGSGDAGPAVARPFGGTSARDLNRPFGFSAAPSSANGAAAVGGRDRGWSNVGELGRPFRVAEGALAGRLRSGSDSGKRQALRITTSAASILPPISSPVATSTSAVPMTPSAAPNGPPPASSPKHARNVSHQRNVPGALPYSYNDQYPFPAPPGSASASSSFSSTTVPPAQASAVAPLLQRGDSQTSPRTIPAAQMSGAGAGHRPRLSQSQTAGTVPFAQAHPQAHQAHHLRTSSSASMLGEEAATPLAAPPQPAFLPASIPSIPPTQPTLSLPPVSASSAAGLVAGPGQRNSAIGFPFPPVGDLAVPSSSAPPGFASSTYSPPSTSISIRAHAARGGAIATPLPLVKPLDYSTLSARPAVQGELDETLRELGRWLAVVGEGLERVLEGGVDVGVDLANRPTTSGGADGAERAGAQIAAVA</sequence>
<dbReference type="InterPro" id="IPR011009">
    <property type="entry name" value="Kinase-like_dom_sf"/>
</dbReference>
<feature type="region of interest" description="Disordered" evidence="10">
    <location>
        <begin position="489"/>
        <end position="707"/>
    </location>
</feature>
<dbReference type="Proteomes" id="UP000321518">
    <property type="component" value="Unassembled WGS sequence"/>
</dbReference>
<dbReference type="GO" id="GO:0005524">
    <property type="term" value="F:ATP binding"/>
    <property type="evidence" value="ECO:0007669"/>
    <property type="project" value="UniProtKB-KW"/>
</dbReference>
<dbReference type="OrthoDB" id="248923at2759"/>
<feature type="compositionally biased region" description="Low complexity" evidence="10">
    <location>
        <begin position="561"/>
        <end position="582"/>
    </location>
</feature>
<proteinExistence type="inferred from homology"/>
<dbReference type="PANTHER" id="PTHR48012:SF21">
    <property type="entry name" value="PH DOMAIN-CONTAINING PROTEIN"/>
    <property type="match status" value="1"/>
</dbReference>
<feature type="region of interest" description="Disordered" evidence="10">
    <location>
        <begin position="861"/>
        <end position="951"/>
    </location>
</feature>
<evidence type="ECO:0000256" key="3">
    <source>
        <dbReference type="ARBA" id="ARBA00022527"/>
    </source>
</evidence>
<dbReference type="EMBL" id="BJWK01000014">
    <property type="protein sequence ID" value="GEM11309.1"/>
    <property type="molecule type" value="Genomic_DNA"/>
</dbReference>
<evidence type="ECO:0000313" key="12">
    <source>
        <dbReference type="EMBL" id="GEM11309.1"/>
    </source>
</evidence>
<dbReference type="SMART" id="SM00220">
    <property type="entry name" value="S_TKc"/>
    <property type="match status" value="1"/>
</dbReference>
<evidence type="ECO:0000256" key="5">
    <source>
        <dbReference type="ARBA" id="ARBA00022741"/>
    </source>
</evidence>
<keyword evidence="4" id="KW-0808">Transferase</keyword>
<dbReference type="PROSITE" id="PS50011">
    <property type="entry name" value="PROTEIN_KINASE_DOM"/>
    <property type="match status" value="1"/>
</dbReference>
<feature type="compositionally biased region" description="Low complexity" evidence="10">
    <location>
        <begin position="642"/>
        <end position="652"/>
    </location>
</feature>
<dbReference type="InterPro" id="IPR000719">
    <property type="entry name" value="Prot_kinase_dom"/>
</dbReference>
<evidence type="ECO:0000259" key="11">
    <source>
        <dbReference type="PROSITE" id="PS50011"/>
    </source>
</evidence>
<gene>
    <name evidence="12" type="ORF">Rt10032_c14g5326</name>
</gene>
<keyword evidence="7" id="KW-0067">ATP-binding</keyword>
<evidence type="ECO:0000256" key="6">
    <source>
        <dbReference type="ARBA" id="ARBA00022777"/>
    </source>
</evidence>
<comment type="catalytic activity">
    <reaction evidence="8">
        <text>L-threonyl-[protein] + ATP = O-phospho-L-threonyl-[protein] + ADP + H(+)</text>
        <dbReference type="Rhea" id="RHEA:46608"/>
        <dbReference type="Rhea" id="RHEA-COMP:11060"/>
        <dbReference type="Rhea" id="RHEA-COMP:11605"/>
        <dbReference type="ChEBI" id="CHEBI:15378"/>
        <dbReference type="ChEBI" id="CHEBI:30013"/>
        <dbReference type="ChEBI" id="CHEBI:30616"/>
        <dbReference type="ChEBI" id="CHEBI:61977"/>
        <dbReference type="ChEBI" id="CHEBI:456216"/>
        <dbReference type="EC" id="2.7.11.1"/>
    </reaction>
</comment>
<dbReference type="GO" id="GO:0005737">
    <property type="term" value="C:cytoplasm"/>
    <property type="evidence" value="ECO:0007669"/>
    <property type="project" value="TreeGrafter"/>
</dbReference>
<dbReference type="InterPro" id="IPR050629">
    <property type="entry name" value="STE20/SPS1-PAK"/>
</dbReference>
<keyword evidence="5" id="KW-0547">Nucleotide-binding</keyword>
<feature type="region of interest" description="Disordered" evidence="10">
    <location>
        <begin position="781"/>
        <end position="834"/>
    </location>
</feature>
<evidence type="ECO:0000256" key="2">
    <source>
        <dbReference type="ARBA" id="ARBA00012513"/>
    </source>
</evidence>
<protein>
    <recommendedName>
        <fullName evidence="2">non-specific serine/threonine protein kinase</fullName>
        <ecNumber evidence="2">2.7.11.1</ecNumber>
    </recommendedName>
</protein>
<comment type="catalytic activity">
    <reaction evidence="9">
        <text>L-seryl-[protein] + ATP = O-phospho-L-seryl-[protein] + ADP + H(+)</text>
        <dbReference type="Rhea" id="RHEA:17989"/>
        <dbReference type="Rhea" id="RHEA-COMP:9863"/>
        <dbReference type="Rhea" id="RHEA-COMP:11604"/>
        <dbReference type="ChEBI" id="CHEBI:15378"/>
        <dbReference type="ChEBI" id="CHEBI:29999"/>
        <dbReference type="ChEBI" id="CHEBI:30616"/>
        <dbReference type="ChEBI" id="CHEBI:83421"/>
        <dbReference type="ChEBI" id="CHEBI:456216"/>
        <dbReference type="EC" id="2.7.11.1"/>
    </reaction>
</comment>
<organism evidence="12 13">
    <name type="scientific">Rhodotorula toruloides</name>
    <name type="common">Yeast</name>
    <name type="synonym">Rhodosporidium toruloides</name>
    <dbReference type="NCBI Taxonomy" id="5286"/>
    <lineage>
        <taxon>Eukaryota</taxon>
        <taxon>Fungi</taxon>
        <taxon>Dikarya</taxon>
        <taxon>Basidiomycota</taxon>
        <taxon>Pucciniomycotina</taxon>
        <taxon>Microbotryomycetes</taxon>
        <taxon>Sporidiobolales</taxon>
        <taxon>Sporidiobolaceae</taxon>
        <taxon>Rhodotorula</taxon>
    </lineage>
</organism>
<evidence type="ECO:0000256" key="10">
    <source>
        <dbReference type="SAM" id="MobiDB-lite"/>
    </source>
</evidence>
<dbReference type="AlphaFoldDB" id="A0A511KLR0"/>
<feature type="domain" description="Protein kinase" evidence="11">
    <location>
        <begin position="22"/>
        <end position="276"/>
    </location>
</feature>
<evidence type="ECO:0000256" key="9">
    <source>
        <dbReference type="ARBA" id="ARBA00048679"/>
    </source>
</evidence>
<evidence type="ECO:0000313" key="13">
    <source>
        <dbReference type="Proteomes" id="UP000321518"/>
    </source>
</evidence>
<dbReference type="SUPFAM" id="SSF56112">
    <property type="entry name" value="Protein kinase-like (PK-like)"/>
    <property type="match status" value="1"/>
</dbReference>
<dbReference type="GO" id="GO:0004674">
    <property type="term" value="F:protein serine/threonine kinase activity"/>
    <property type="evidence" value="ECO:0007669"/>
    <property type="project" value="UniProtKB-KW"/>
</dbReference>
<keyword evidence="6" id="KW-0418">Kinase</keyword>
<reference evidence="12 13" key="1">
    <citation type="submission" date="2019-07" db="EMBL/GenBank/DDBJ databases">
        <title>Rhodotorula toruloides NBRC10032 genome sequencing.</title>
        <authorList>
            <person name="Shida Y."/>
            <person name="Takaku H."/>
            <person name="Ogasawara W."/>
            <person name="Mori K."/>
        </authorList>
    </citation>
    <scope>NUCLEOTIDE SEQUENCE [LARGE SCALE GENOMIC DNA]</scope>
    <source>
        <strain evidence="12 13">NBRC10032</strain>
    </source>
</reference>
<dbReference type="PANTHER" id="PTHR48012">
    <property type="entry name" value="STERILE20-LIKE KINASE, ISOFORM B-RELATED"/>
    <property type="match status" value="1"/>
</dbReference>
<evidence type="ECO:0000256" key="8">
    <source>
        <dbReference type="ARBA" id="ARBA00047899"/>
    </source>
</evidence>